<dbReference type="STRING" id="202952.GCA_000747725_01954"/>
<dbReference type="GeneID" id="84209274"/>
<sequence length="121" mass="13910">MGVINLESKDYVLISLDAAFSNNDDEQIICQRLNIYRRKYWANSNLGSRFYTLRRSKDVPRTIQTVKQFAEEALSDLVPDRFQSILVTATQSIKSRIDLNIEVTRFTGEKQTVLYFVPVGG</sequence>
<dbReference type="PATRIC" id="fig|1120926.3.peg.1846"/>
<comment type="caution">
    <text evidence="1">The sequence shown here is derived from an EMBL/GenBank/DDBJ whole genome shotgun (WGS) entry which is preliminary data.</text>
</comment>
<protein>
    <recommendedName>
        <fullName evidence="3">Phage protein GP46</fullName>
    </recommendedName>
</protein>
<dbReference type="RefSeq" id="WP_004861955.1">
    <property type="nucleotide sequence ID" value="NZ_ASYY01000058.1"/>
</dbReference>
<evidence type="ECO:0008006" key="3">
    <source>
        <dbReference type="Google" id="ProtNLM"/>
    </source>
</evidence>
<proteinExistence type="predicted"/>
<dbReference type="InterPro" id="IPR010877">
    <property type="entry name" value="Phage_Mu_Gp46"/>
</dbReference>
<dbReference type="eggNOG" id="COG4381">
    <property type="taxonomic scope" value="Bacteria"/>
</dbReference>
<name>N8YB79_9GAMM</name>
<dbReference type="Proteomes" id="UP000013117">
    <property type="component" value="Unassembled WGS sequence"/>
</dbReference>
<dbReference type="OrthoDB" id="6689897at2"/>
<keyword evidence="2" id="KW-1185">Reference proteome</keyword>
<reference evidence="1 2" key="1">
    <citation type="submission" date="2013-02" db="EMBL/GenBank/DDBJ databases">
        <title>The Genome Sequence of Acinetobacter gerneri CIP 107464.</title>
        <authorList>
            <consortium name="The Broad Institute Genome Sequencing Platform"/>
            <consortium name="The Broad Institute Genome Sequencing Center for Infectious Disease"/>
            <person name="Cerqueira G."/>
            <person name="Feldgarden M."/>
            <person name="Courvalin P."/>
            <person name="Perichon B."/>
            <person name="Grillot-Courvalin C."/>
            <person name="Clermont D."/>
            <person name="Rocha E."/>
            <person name="Yoon E.-J."/>
            <person name="Nemec A."/>
            <person name="Walker B."/>
            <person name="Young S.K."/>
            <person name="Zeng Q."/>
            <person name="Gargeya S."/>
            <person name="Fitzgerald M."/>
            <person name="Haas B."/>
            <person name="Abouelleil A."/>
            <person name="Alvarado L."/>
            <person name="Arachchi H.M."/>
            <person name="Berlin A.M."/>
            <person name="Chapman S.B."/>
            <person name="Dewar J."/>
            <person name="Goldberg J."/>
            <person name="Griggs A."/>
            <person name="Gujja S."/>
            <person name="Hansen M."/>
            <person name="Howarth C."/>
            <person name="Imamovic A."/>
            <person name="Larimer J."/>
            <person name="McCowan C."/>
            <person name="Murphy C."/>
            <person name="Neiman D."/>
            <person name="Pearson M."/>
            <person name="Priest M."/>
            <person name="Roberts A."/>
            <person name="Saif S."/>
            <person name="Shea T."/>
            <person name="Sisk P."/>
            <person name="Sykes S."/>
            <person name="Wortman J."/>
            <person name="Nusbaum C."/>
            <person name="Birren B."/>
        </authorList>
    </citation>
    <scope>NUCLEOTIDE SEQUENCE [LARGE SCALE GENOMIC DNA]</scope>
    <source>
        <strain evidence="1 2">CIP 107464</strain>
    </source>
</reference>
<accession>N8YB79</accession>
<dbReference type="HOGENOM" id="CLU_144087_0_0_6"/>
<dbReference type="Pfam" id="PF07409">
    <property type="entry name" value="GP46"/>
    <property type="match status" value="1"/>
</dbReference>
<dbReference type="AlphaFoldDB" id="N8YB79"/>
<evidence type="ECO:0000313" key="1">
    <source>
        <dbReference type="EMBL" id="ENV33911.1"/>
    </source>
</evidence>
<organism evidence="1 2">
    <name type="scientific">Acinetobacter gerneri DSM 14967 = CIP 107464 = MTCC 9824</name>
    <dbReference type="NCBI Taxonomy" id="1120926"/>
    <lineage>
        <taxon>Bacteria</taxon>
        <taxon>Pseudomonadati</taxon>
        <taxon>Pseudomonadota</taxon>
        <taxon>Gammaproteobacteria</taxon>
        <taxon>Moraxellales</taxon>
        <taxon>Moraxellaceae</taxon>
        <taxon>Acinetobacter</taxon>
    </lineage>
</organism>
<dbReference type="EMBL" id="APPN01000063">
    <property type="protein sequence ID" value="ENV33911.1"/>
    <property type="molecule type" value="Genomic_DNA"/>
</dbReference>
<evidence type="ECO:0000313" key="2">
    <source>
        <dbReference type="Proteomes" id="UP000013117"/>
    </source>
</evidence>
<gene>
    <name evidence="1" type="ORF">F960_01917</name>
</gene>